<feature type="non-terminal residue" evidence="1">
    <location>
        <position position="57"/>
    </location>
</feature>
<dbReference type="Proteomes" id="UP000789920">
    <property type="component" value="Unassembled WGS sequence"/>
</dbReference>
<keyword evidence="2" id="KW-1185">Reference proteome</keyword>
<proteinExistence type="predicted"/>
<sequence>NELLSKGELTKKYPKREELLKALEINILRGHLNSLARRDISEAVEDEGEETSNLMRA</sequence>
<gene>
    <name evidence="1" type="ORF">RPERSI_LOCUS33950</name>
</gene>
<dbReference type="EMBL" id="CAJVQC010149571">
    <property type="protein sequence ID" value="CAG8846065.1"/>
    <property type="molecule type" value="Genomic_DNA"/>
</dbReference>
<comment type="caution">
    <text evidence="1">The sequence shown here is derived from an EMBL/GenBank/DDBJ whole genome shotgun (WGS) entry which is preliminary data.</text>
</comment>
<reference evidence="1" key="1">
    <citation type="submission" date="2021-06" db="EMBL/GenBank/DDBJ databases">
        <authorList>
            <person name="Kallberg Y."/>
            <person name="Tangrot J."/>
            <person name="Rosling A."/>
        </authorList>
    </citation>
    <scope>NUCLEOTIDE SEQUENCE</scope>
    <source>
        <strain evidence="1">MA461A</strain>
    </source>
</reference>
<protein>
    <submittedName>
        <fullName evidence="1">35597_t:CDS:1</fullName>
    </submittedName>
</protein>
<name>A0ACA9SU50_9GLOM</name>
<feature type="non-terminal residue" evidence="1">
    <location>
        <position position="1"/>
    </location>
</feature>
<evidence type="ECO:0000313" key="1">
    <source>
        <dbReference type="EMBL" id="CAG8846065.1"/>
    </source>
</evidence>
<evidence type="ECO:0000313" key="2">
    <source>
        <dbReference type="Proteomes" id="UP000789920"/>
    </source>
</evidence>
<accession>A0ACA9SU50</accession>
<organism evidence="1 2">
    <name type="scientific">Racocetra persica</name>
    <dbReference type="NCBI Taxonomy" id="160502"/>
    <lineage>
        <taxon>Eukaryota</taxon>
        <taxon>Fungi</taxon>
        <taxon>Fungi incertae sedis</taxon>
        <taxon>Mucoromycota</taxon>
        <taxon>Glomeromycotina</taxon>
        <taxon>Glomeromycetes</taxon>
        <taxon>Diversisporales</taxon>
        <taxon>Gigasporaceae</taxon>
        <taxon>Racocetra</taxon>
    </lineage>
</organism>